<protein>
    <submittedName>
        <fullName evidence="2">Uncharacterized protein</fullName>
    </submittedName>
</protein>
<comment type="caution">
    <text evidence="2">The sequence shown here is derived from an EMBL/GenBank/DDBJ whole genome shotgun (WGS) entry which is preliminary data.</text>
</comment>
<accession>A0A8J3TAX7</accession>
<proteinExistence type="predicted"/>
<feature type="transmembrane region" description="Helical" evidence="1">
    <location>
        <begin position="12"/>
        <end position="37"/>
    </location>
</feature>
<keyword evidence="1" id="KW-0472">Membrane</keyword>
<organism evidence="2 3">
    <name type="scientific">Planosporangium mesophilum</name>
    <dbReference type="NCBI Taxonomy" id="689768"/>
    <lineage>
        <taxon>Bacteria</taxon>
        <taxon>Bacillati</taxon>
        <taxon>Actinomycetota</taxon>
        <taxon>Actinomycetes</taxon>
        <taxon>Micromonosporales</taxon>
        <taxon>Micromonosporaceae</taxon>
        <taxon>Planosporangium</taxon>
    </lineage>
</organism>
<evidence type="ECO:0000313" key="3">
    <source>
        <dbReference type="Proteomes" id="UP000599074"/>
    </source>
</evidence>
<name>A0A8J3TAX7_9ACTN</name>
<reference evidence="2" key="1">
    <citation type="submission" date="2021-01" db="EMBL/GenBank/DDBJ databases">
        <title>Whole genome shotgun sequence of Planosporangium mesophilum NBRC 109066.</title>
        <authorList>
            <person name="Komaki H."/>
            <person name="Tamura T."/>
        </authorList>
    </citation>
    <scope>NUCLEOTIDE SEQUENCE</scope>
    <source>
        <strain evidence="2">NBRC 109066</strain>
    </source>
</reference>
<keyword evidence="1" id="KW-0812">Transmembrane</keyword>
<keyword evidence="3" id="KW-1185">Reference proteome</keyword>
<dbReference type="Proteomes" id="UP000599074">
    <property type="component" value="Unassembled WGS sequence"/>
</dbReference>
<gene>
    <name evidence="2" type="ORF">Pme01_17680</name>
</gene>
<dbReference type="AlphaFoldDB" id="A0A8J3TAX7"/>
<evidence type="ECO:0000256" key="1">
    <source>
        <dbReference type="SAM" id="Phobius"/>
    </source>
</evidence>
<keyword evidence="1" id="KW-1133">Transmembrane helix</keyword>
<dbReference type="EMBL" id="BOON01000017">
    <property type="protein sequence ID" value="GII22171.1"/>
    <property type="molecule type" value="Genomic_DNA"/>
</dbReference>
<sequence length="59" mass="6508">MPALEPFVAAGPWALIVVALIYAVPRLIVALVALFRVPPDKLPAVLRALAELFQMRRSR</sequence>
<evidence type="ECO:0000313" key="2">
    <source>
        <dbReference type="EMBL" id="GII22171.1"/>
    </source>
</evidence>